<evidence type="ECO:0000313" key="2">
    <source>
        <dbReference type="EMBL" id="SFH31326.1"/>
    </source>
</evidence>
<gene>
    <name evidence="2" type="ORF">SAMN04488066_101107</name>
</gene>
<dbReference type="EMBL" id="FOPZ01000001">
    <property type="protein sequence ID" value="SFH31326.1"/>
    <property type="molecule type" value="Genomic_DNA"/>
</dbReference>
<dbReference type="AlphaFoldDB" id="A0A1I2Z1J9"/>
<accession>A0A1I2Z1J9</accession>
<evidence type="ECO:0000313" key="3">
    <source>
        <dbReference type="Proteomes" id="UP000323537"/>
    </source>
</evidence>
<organism evidence="2 3">
    <name type="scientific">Halorubrum aquaticum</name>
    <dbReference type="NCBI Taxonomy" id="387340"/>
    <lineage>
        <taxon>Archaea</taxon>
        <taxon>Methanobacteriati</taxon>
        <taxon>Methanobacteriota</taxon>
        <taxon>Stenosarchaea group</taxon>
        <taxon>Halobacteria</taxon>
        <taxon>Halobacteriales</taxon>
        <taxon>Haloferacaceae</taxon>
        <taxon>Halorubrum</taxon>
    </lineage>
</organism>
<feature type="region of interest" description="Disordered" evidence="1">
    <location>
        <begin position="1"/>
        <end position="40"/>
    </location>
</feature>
<name>A0A1I2Z1J9_9EURY</name>
<protein>
    <submittedName>
        <fullName evidence="2">Uncharacterized protein</fullName>
    </submittedName>
</protein>
<dbReference type="InterPro" id="IPR058742">
    <property type="entry name" value="DUF7989"/>
</dbReference>
<dbReference type="RefSeq" id="WP_262488546.1">
    <property type="nucleotide sequence ID" value="NZ_BAAADP010000001.1"/>
</dbReference>
<keyword evidence="3" id="KW-1185">Reference proteome</keyword>
<feature type="compositionally biased region" description="Basic and acidic residues" evidence="1">
    <location>
        <begin position="1"/>
        <end position="13"/>
    </location>
</feature>
<dbReference type="Pfam" id="PF25951">
    <property type="entry name" value="DUF7989"/>
    <property type="match status" value="1"/>
</dbReference>
<proteinExistence type="predicted"/>
<evidence type="ECO:0000256" key="1">
    <source>
        <dbReference type="SAM" id="MobiDB-lite"/>
    </source>
</evidence>
<reference evidence="2 3" key="1">
    <citation type="submission" date="2016-10" db="EMBL/GenBank/DDBJ databases">
        <authorList>
            <person name="Varghese N."/>
            <person name="Submissions S."/>
        </authorList>
    </citation>
    <scope>NUCLEOTIDE SEQUENCE [LARGE SCALE GENOMIC DNA]</scope>
    <source>
        <strain evidence="2 3">CGMCC 1.6377</strain>
    </source>
</reference>
<sequence length="40" mass="4477">MTDADRDTMKDVTHTAPNDTSAGAVWERGRGPIEEEEEEE</sequence>
<dbReference type="Proteomes" id="UP000323537">
    <property type="component" value="Unassembled WGS sequence"/>
</dbReference>